<accession>A0A060QIX7</accession>
<name>A0A060QIX7_9PROT</name>
<sequence>MTPVAHLWAYTSVSPQDALPRETGVGNHAQATLQNYT</sequence>
<proteinExistence type="predicted"/>
<gene>
    <name evidence="1" type="ORF">ASAP_3084</name>
</gene>
<evidence type="ECO:0000313" key="2">
    <source>
        <dbReference type="Proteomes" id="UP000027583"/>
    </source>
</evidence>
<dbReference type="AlphaFoldDB" id="A0A060QIX7"/>
<organism evidence="1 2">
    <name type="scientific">Asaia bogorensis</name>
    <dbReference type="NCBI Taxonomy" id="91915"/>
    <lineage>
        <taxon>Bacteria</taxon>
        <taxon>Pseudomonadati</taxon>
        <taxon>Pseudomonadota</taxon>
        <taxon>Alphaproteobacteria</taxon>
        <taxon>Acetobacterales</taxon>
        <taxon>Acetobacteraceae</taxon>
        <taxon>Asaia</taxon>
    </lineage>
</organism>
<dbReference type="Proteomes" id="UP000027583">
    <property type="component" value="Unassembled WGS sequence"/>
</dbReference>
<dbReference type="EMBL" id="CBLX010000027">
    <property type="protein sequence ID" value="CDG41129.1"/>
    <property type="molecule type" value="Genomic_DNA"/>
</dbReference>
<comment type="caution">
    <text evidence="1">The sequence shown here is derived from an EMBL/GenBank/DDBJ whole genome shotgun (WGS) entry which is preliminary data.</text>
</comment>
<reference evidence="1 2" key="1">
    <citation type="journal article" date="2014" name="Genome Biol. Evol.">
        <title>Acetic acid bacteria genomes reveal functional traits for adaptation to life in insect guts.</title>
        <authorList>
            <person name="Chouaia B."/>
            <person name="Gaiarsa S."/>
            <person name="Crotti E."/>
            <person name="Comandatore F."/>
            <person name="Degli Esposti M."/>
            <person name="Ricci I."/>
            <person name="Alma A."/>
            <person name="Favia G."/>
            <person name="Bandi C."/>
            <person name="Daffonchio D."/>
        </authorList>
    </citation>
    <scope>NUCLEOTIDE SEQUENCE [LARGE SCALE GENOMIC DNA]</scope>
    <source>
        <strain evidence="1 2">SF2.1</strain>
    </source>
</reference>
<reference evidence="1 2" key="2">
    <citation type="journal article" date="2014" name="PLoS ONE">
        <title>Evolution of mitochondria reconstructed from the energy metabolism of living bacteria.</title>
        <authorList>
            <person name="Degli Esposti M."/>
            <person name="Chouaia B."/>
            <person name="Comandatore F."/>
            <person name="Crotti E."/>
            <person name="Sassera D."/>
            <person name="Lievens P.M."/>
            <person name="Daffonchio D."/>
            <person name="Bandi C."/>
        </authorList>
    </citation>
    <scope>NUCLEOTIDE SEQUENCE [LARGE SCALE GENOMIC DNA]</scope>
    <source>
        <strain evidence="1 2">SF2.1</strain>
    </source>
</reference>
<protein>
    <submittedName>
        <fullName evidence="1">Uncharacterized protein</fullName>
    </submittedName>
</protein>
<evidence type="ECO:0000313" key="1">
    <source>
        <dbReference type="EMBL" id="CDG41129.1"/>
    </source>
</evidence>